<keyword evidence="1" id="KW-0812">Transmembrane</keyword>
<accession>A0A6J4JW71</accession>
<evidence type="ECO:0000256" key="1">
    <source>
        <dbReference type="SAM" id="Phobius"/>
    </source>
</evidence>
<keyword evidence="1" id="KW-0472">Membrane</keyword>
<dbReference type="AlphaFoldDB" id="A0A6J4JW71"/>
<protein>
    <submittedName>
        <fullName evidence="2">Uncharacterized protein</fullName>
    </submittedName>
</protein>
<feature type="transmembrane region" description="Helical" evidence="1">
    <location>
        <begin position="35"/>
        <end position="55"/>
    </location>
</feature>
<keyword evidence="1" id="KW-1133">Transmembrane helix</keyword>
<dbReference type="EMBL" id="CADCTO010000580">
    <property type="protein sequence ID" value="CAA9288835.1"/>
    <property type="molecule type" value="Genomic_DNA"/>
</dbReference>
<evidence type="ECO:0000313" key="2">
    <source>
        <dbReference type="EMBL" id="CAA9288835.1"/>
    </source>
</evidence>
<proteinExistence type="predicted"/>
<gene>
    <name evidence="2" type="ORF">AVDCRST_MAG63-4184</name>
</gene>
<sequence length="85" mass="9283">MKLTPIAVWLPFAFAVALSAISLVTWSALPNSGAWIPAFICFLPMTFFFAANAHLQTRAYAQALEARVRQMEEERDVSVGSAPAP</sequence>
<organism evidence="2">
    <name type="scientific">uncultured Armatimonadetes bacterium</name>
    <dbReference type="NCBI Taxonomy" id="157466"/>
    <lineage>
        <taxon>Bacteria</taxon>
        <taxon>Bacillati</taxon>
        <taxon>Armatimonadota</taxon>
        <taxon>environmental samples</taxon>
    </lineage>
</organism>
<name>A0A6J4JW71_9BACT</name>
<reference evidence="2" key="1">
    <citation type="submission" date="2020-02" db="EMBL/GenBank/DDBJ databases">
        <authorList>
            <person name="Meier V. D."/>
        </authorList>
    </citation>
    <scope>NUCLEOTIDE SEQUENCE</scope>
    <source>
        <strain evidence="2">AVDCRST_MAG63</strain>
    </source>
</reference>